<gene>
    <name evidence="2" type="primary">C8H6orf132</name>
</gene>
<sequence length="1230" mass="129747">MKKNQTVQGTFSKLFGKRHANPAATSLYATNPPWIFTQEAPEEGTRDFDGIYYGDNRFNTVSESGTATLKARPRVRPLLTFLPLNAQENHGLAVPTPSVPEDFADKEVTGTGSLVNGNLRLYSSVGDLRPGHYGSDLPIPPPPPGPAPGPPQDILPPEESPPPPPPSTAPPPPPLLLEPPPPPPPSMVPPPPPILDTLSPSPNLSPPSTPTPPDFIPPAPPLAFLDPSPPSLPTPAPPAPVSPHTTGIRLFPPGGVTKWKSEVALNGRQPETPRTSPPRSPAELKGSPLGPNPEPHLTFPRSFKVPPPTPVRTSSIPVQEAQGDPPEKQEADRKAPSHLSLPPSFHIRPASQIYPDRAPEPDCPRLLRAKAPDSPRPRQSESLTNEQAGTPPPAPPLPPPAPPLTPPAPPLPPAAPPLPSAEQVAPPSSGFAKSSKSISPALKPKPKPKPPSVEGASEPVDWRDPNQMEKLRSELAAYLCGSRREDRSLSHRPGPTVASQVKEGRKSPSSPEEAAPPSLPEKIPPSAPEKSPRSPRQSEREATRSLTLPPVDYMPQDTLAPSVRQIRNELEARLSLADKEAKPSAGSLPPKPRTEGGRVFENGTDNGKFSKPVAKNPPSLSTTPLPATPLQSKAALGLNTPPKATPGLATPPKATPGPTIPPKVTFGSTTPPKATPGPTIPPKVTSGSTTPSKATSGSTTPPKATPGPAIPPKVTFGSAIPSKATSGSTTPPKATPGPAISSTATTLPTTSSQQVAEKDLVPGEQRKKPESQSAVPSQPGTVEESPSVVTRLPARGAVSSPALPPKECPGREEVPFVYKPHRSQNSPSREVALVMPTLARGEAVGSRGPYMEGKEPQGLPAKLPAPAQPANQPLRHPVTGEVVERGSPMALLLAAKQRAQKGRPGGTVLGRSSLPGSLRGHNSQPETNSDSIFYNAARPNSFMVVPRSPNEAEKDLQPTSSAQTTVPTQWKPRTGRDPEGTEPIHRHKWTKAEPPAPGAWEKQTPFNFPQGHQLPKSFSSPPSPSYKREEEEEEFSFEVIPPPPEFSNDPEPPAPELQYLGRRGSPPRNNFSDLGQPLNVGSAAPFPRFPGAHYSGAGVLERFSGGGRSLIKKRLYVGEPHRNPAMSRGATGRSLSSPNCFGSQPGGPEMRRVNPAGRAPPGGLSARRTSLEGGARGAAEAKYKVPAAPAARSPHGSAHYGNPINTFTVRPGTRHPISYAYSGTHRKATS</sequence>
<name>A0AC58N9E6_CASCN</name>
<dbReference type="Proteomes" id="UP001732720">
    <property type="component" value="Chromosome 8"/>
</dbReference>
<accession>A0AC58N9E6</accession>
<reference evidence="2" key="1">
    <citation type="submission" date="2025-08" db="UniProtKB">
        <authorList>
            <consortium name="RefSeq"/>
        </authorList>
    </citation>
    <scope>IDENTIFICATION</scope>
</reference>
<protein>
    <submittedName>
        <fullName evidence="2">Uncharacterized protein C6orf132 homolog isoform X1</fullName>
    </submittedName>
</protein>
<evidence type="ECO:0000313" key="1">
    <source>
        <dbReference type="Proteomes" id="UP001732720"/>
    </source>
</evidence>
<proteinExistence type="predicted"/>
<dbReference type="RefSeq" id="XP_073938285.1">
    <property type="nucleotide sequence ID" value="XM_074082184.1"/>
</dbReference>
<organism evidence="1 2">
    <name type="scientific">Castor canadensis</name>
    <name type="common">American beaver</name>
    <dbReference type="NCBI Taxonomy" id="51338"/>
    <lineage>
        <taxon>Eukaryota</taxon>
        <taxon>Metazoa</taxon>
        <taxon>Chordata</taxon>
        <taxon>Craniata</taxon>
        <taxon>Vertebrata</taxon>
        <taxon>Euteleostomi</taxon>
        <taxon>Mammalia</taxon>
        <taxon>Eutheria</taxon>
        <taxon>Euarchontoglires</taxon>
        <taxon>Glires</taxon>
        <taxon>Rodentia</taxon>
        <taxon>Castorimorpha</taxon>
        <taxon>Castoridae</taxon>
        <taxon>Castor</taxon>
    </lineage>
</organism>
<keyword evidence="1" id="KW-1185">Reference proteome</keyword>
<evidence type="ECO:0000313" key="2">
    <source>
        <dbReference type="RefSeq" id="XP_073938285.1"/>
    </source>
</evidence>